<sequence length="261" mass="29407">MEFHPEVAHTARVYDWWLGGRDNYEADRIAGARSESVFPTVRLTARQNREFMLRAGRHLATQGIRQFLDIGTGIPTEPNLHQVVQSIAPDARVVYTDNDPLVLTHARALMAGTPEGRTTYVNADVRQPDTILGARELRDTLDLTRPVAVSLIAVMHFVEDQYDPYGVVAQVMAAVPAGSYLVMTHATPDLGPEMAEVQRVYHESGMPGRIRTRAEFARFFEELTWVEPGLTTPHRWRPDGTEPPDDMDRRVQFYAGVARKD</sequence>
<keyword evidence="1" id="KW-0808">Transferase</keyword>
<dbReference type="PIRSF" id="PIRSF017393">
    <property type="entry name" value="MTase_SAV2177"/>
    <property type="match status" value="1"/>
</dbReference>
<name>A0A846YBI0_9NOCA</name>
<dbReference type="RefSeq" id="WP_067879500.1">
    <property type="nucleotide sequence ID" value="NZ_JAAXOP010000025.1"/>
</dbReference>
<evidence type="ECO:0000313" key="2">
    <source>
        <dbReference type="Proteomes" id="UP000565711"/>
    </source>
</evidence>
<dbReference type="AlphaFoldDB" id="A0A846YBI0"/>
<proteinExistence type="predicted"/>
<dbReference type="InterPro" id="IPR006764">
    <property type="entry name" value="SAM_dep_MeTrfase_SAV2177_type"/>
</dbReference>
<accession>A0A846YBI0</accession>
<dbReference type="GO" id="GO:0032259">
    <property type="term" value="P:methylation"/>
    <property type="evidence" value="ECO:0007669"/>
    <property type="project" value="UniProtKB-KW"/>
</dbReference>
<dbReference type="SUPFAM" id="SSF53335">
    <property type="entry name" value="S-adenosyl-L-methionine-dependent methyltransferases"/>
    <property type="match status" value="1"/>
</dbReference>
<keyword evidence="2" id="KW-1185">Reference proteome</keyword>
<comment type="caution">
    <text evidence="1">The sequence shown here is derived from an EMBL/GenBank/DDBJ whole genome shotgun (WGS) entry which is preliminary data.</text>
</comment>
<organism evidence="1 2">
    <name type="scientific">Nocardia vermiculata</name>
    <dbReference type="NCBI Taxonomy" id="257274"/>
    <lineage>
        <taxon>Bacteria</taxon>
        <taxon>Bacillati</taxon>
        <taxon>Actinomycetota</taxon>
        <taxon>Actinomycetes</taxon>
        <taxon>Mycobacteriales</taxon>
        <taxon>Nocardiaceae</taxon>
        <taxon>Nocardia</taxon>
    </lineage>
</organism>
<dbReference type="EMBL" id="JAAXOP010000025">
    <property type="protein sequence ID" value="NKY54139.1"/>
    <property type="molecule type" value="Genomic_DNA"/>
</dbReference>
<reference evidence="1 2" key="1">
    <citation type="submission" date="2020-04" db="EMBL/GenBank/DDBJ databases">
        <title>MicrobeNet Type strains.</title>
        <authorList>
            <person name="Nicholson A.C."/>
        </authorList>
    </citation>
    <scope>NUCLEOTIDE SEQUENCE [LARGE SCALE GENOMIC DNA]</scope>
    <source>
        <strain evidence="1 2">JCM 12354</strain>
    </source>
</reference>
<dbReference type="Gene3D" id="3.40.50.150">
    <property type="entry name" value="Vaccinia Virus protein VP39"/>
    <property type="match status" value="1"/>
</dbReference>
<dbReference type="GO" id="GO:0008168">
    <property type="term" value="F:methyltransferase activity"/>
    <property type="evidence" value="ECO:0007669"/>
    <property type="project" value="UniProtKB-KW"/>
</dbReference>
<dbReference type="Proteomes" id="UP000565711">
    <property type="component" value="Unassembled WGS sequence"/>
</dbReference>
<dbReference type="InterPro" id="IPR029063">
    <property type="entry name" value="SAM-dependent_MTases_sf"/>
</dbReference>
<gene>
    <name evidence="1" type="ORF">HGA08_28500</name>
</gene>
<dbReference type="Pfam" id="PF04672">
    <property type="entry name" value="Methyltransf_19"/>
    <property type="match status" value="1"/>
</dbReference>
<keyword evidence="1" id="KW-0489">Methyltransferase</keyword>
<protein>
    <submittedName>
        <fullName evidence="1">SAM-dependent methyltransferase</fullName>
    </submittedName>
</protein>
<evidence type="ECO:0000313" key="1">
    <source>
        <dbReference type="EMBL" id="NKY54139.1"/>
    </source>
</evidence>